<dbReference type="InterPro" id="IPR029071">
    <property type="entry name" value="Ubiquitin-like_domsf"/>
</dbReference>
<keyword evidence="2" id="KW-1185">Reference proteome</keyword>
<evidence type="ECO:0000313" key="2">
    <source>
        <dbReference type="Proteomes" id="UP000601435"/>
    </source>
</evidence>
<sequence length="211" mass="23352">MVTVEVVVKKTTASLSLGGNATFGDLMKRLFTDHGIDVSKQVILYQCKEFRMPPYEQGKLVIYDGEQREVTEDRTLAELKIDGSEALVCGELQDEWLEEVKWGAFGHTLYEALSALHGFARLIPVHVPAEADYLNHREFVPAPFARPAFTWSAQAPPGGAVASVQGTRLISAPQMTSMPAQYVVDRGSYQQPTWPTTVINNPQILPGSRFT</sequence>
<name>A0A812RGF1_9DINO</name>
<reference evidence="1" key="1">
    <citation type="submission" date="2021-02" db="EMBL/GenBank/DDBJ databases">
        <authorList>
            <person name="Dougan E. K."/>
            <person name="Rhodes N."/>
            <person name="Thang M."/>
            <person name="Chan C."/>
        </authorList>
    </citation>
    <scope>NUCLEOTIDE SEQUENCE</scope>
</reference>
<dbReference type="Proteomes" id="UP000601435">
    <property type="component" value="Unassembled WGS sequence"/>
</dbReference>
<dbReference type="OrthoDB" id="10374915at2759"/>
<gene>
    <name evidence="1" type="ORF">SNEC2469_LOCUS11937</name>
</gene>
<evidence type="ECO:0008006" key="3">
    <source>
        <dbReference type="Google" id="ProtNLM"/>
    </source>
</evidence>
<organism evidence="1 2">
    <name type="scientific">Symbiodinium necroappetens</name>
    <dbReference type="NCBI Taxonomy" id="1628268"/>
    <lineage>
        <taxon>Eukaryota</taxon>
        <taxon>Sar</taxon>
        <taxon>Alveolata</taxon>
        <taxon>Dinophyceae</taxon>
        <taxon>Suessiales</taxon>
        <taxon>Symbiodiniaceae</taxon>
        <taxon>Symbiodinium</taxon>
    </lineage>
</organism>
<dbReference type="EMBL" id="CAJNJA010018931">
    <property type="protein sequence ID" value="CAE7434826.1"/>
    <property type="molecule type" value="Genomic_DNA"/>
</dbReference>
<comment type="caution">
    <text evidence="1">The sequence shown here is derived from an EMBL/GenBank/DDBJ whole genome shotgun (WGS) entry which is preliminary data.</text>
</comment>
<dbReference type="SUPFAM" id="SSF54236">
    <property type="entry name" value="Ubiquitin-like"/>
    <property type="match status" value="1"/>
</dbReference>
<evidence type="ECO:0000313" key="1">
    <source>
        <dbReference type="EMBL" id="CAE7434826.1"/>
    </source>
</evidence>
<accession>A0A812RGF1</accession>
<proteinExistence type="predicted"/>
<dbReference type="AlphaFoldDB" id="A0A812RGF1"/>
<protein>
    <recommendedName>
        <fullName evidence="3">Ubiquitin-like domain-containing protein</fullName>
    </recommendedName>
</protein>